<keyword evidence="1 2" id="KW-0175">Coiled coil</keyword>
<name>A0A8K0GGT6_IGNLU</name>
<evidence type="ECO:0000313" key="5">
    <source>
        <dbReference type="Proteomes" id="UP000801492"/>
    </source>
</evidence>
<comment type="caution">
    <text evidence="4">The sequence shown here is derived from an EMBL/GenBank/DDBJ whole genome shotgun (WGS) entry which is preliminary data.</text>
</comment>
<dbReference type="OrthoDB" id="16772at2759"/>
<dbReference type="GO" id="GO:0000045">
    <property type="term" value="P:autophagosome assembly"/>
    <property type="evidence" value="ECO:0007669"/>
    <property type="project" value="TreeGrafter"/>
</dbReference>
<dbReference type="InterPro" id="IPR018791">
    <property type="entry name" value="UV_resistance/autophagy_Atg14"/>
</dbReference>
<dbReference type="GO" id="GO:0043495">
    <property type="term" value="F:protein-membrane adaptor activity"/>
    <property type="evidence" value="ECO:0007669"/>
    <property type="project" value="TreeGrafter"/>
</dbReference>
<evidence type="ECO:0000256" key="3">
    <source>
        <dbReference type="SAM" id="MobiDB-lite"/>
    </source>
</evidence>
<feature type="region of interest" description="Disordered" evidence="3">
    <location>
        <begin position="1"/>
        <end position="32"/>
    </location>
</feature>
<dbReference type="Proteomes" id="UP000801492">
    <property type="component" value="Unassembled WGS sequence"/>
</dbReference>
<keyword evidence="5" id="KW-1185">Reference proteome</keyword>
<dbReference type="Pfam" id="PF10186">
    <property type="entry name" value="ATG14"/>
    <property type="match status" value="1"/>
</dbReference>
<dbReference type="GO" id="GO:0009267">
    <property type="term" value="P:cellular response to starvation"/>
    <property type="evidence" value="ECO:0007669"/>
    <property type="project" value="TreeGrafter"/>
</dbReference>
<evidence type="ECO:0000313" key="4">
    <source>
        <dbReference type="EMBL" id="KAF2899294.1"/>
    </source>
</evidence>
<evidence type="ECO:0000256" key="1">
    <source>
        <dbReference type="ARBA" id="ARBA00023054"/>
    </source>
</evidence>
<accession>A0A8K0GGT6</accession>
<feature type="coiled-coil region" evidence="2">
    <location>
        <begin position="119"/>
        <end position="188"/>
    </location>
</feature>
<dbReference type="EMBL" id="VTPC01002901">
    <property type="protein sequence ID" value="KAF2899294.1"/>
    <property type="molecule type" value="Genomic_DNA"/>
</dbReference>
<dbReference type="GO" id="GO:0016240">
    <property type="term" value="P:autophagosome membrane docking"/>
    <property type="evidence" value="ECO:0007669"/>
    <property type="project" value="TreeGrafter"/>
</dbReference>
<feature type="compositionally biased region" description="Low complexity" evidence="3">
    <location>
        <begin position="19"/>
        <end position="29"/>
    </location>
</feature>
<protein>
    <recommendedName>
        <fullName evidence="6">Beclin 1-associated autophagy-related key regulator</fullName>
    </recommendedName>
</protein>
<dbReference type="GO" id="GO:0097629">
    <property type="term" value="C:extrinsic component of omegasome membrane"/>
    <property type="evidence" value="ECO:0007669"/>
    <property type="project" value="TreeGrafter"/>
</dbReference>
<gene>
    <name evidence="4" type="ORF">ILUMI_06874</name>
</gene>
<dbReference type="GO" id="GO:0005776">
    <property type="term" value="C:autophagosome"/>
    <property type="evidence" value="ECO:0007669"/>
    <property type="project" value="TreeGrafter"/>
</dbReference>
<dbReference type="GO" id="GO:0035014">
    <property type="term" value="F:phosphatidylinositol 3-kinase regulator activity"/>
    <property type="evidence" value="ECO:0007669"/>
    <property type="project" value="TreeGrafter"/>
</dbReference>
<dbReference type="GO" id="GO:0035032">
    <property type="term" value="C:phosphatidylinositol 3-kinase complex, class III"/>
    <property type="evidence" value="ECO:0007669"/>
    <property type="project" value="TreeGrafter"/>
</dbReference>
<sequence>MATSSSDESITAPKDFHLSSSLDSGSRNSPNRQKCPLCTRFRKKFYCTECLNNGNFCSSTSNYPERFIDKYHRLQELKANRKFYEDKCMKLLDKKILADKLYSEIRQSKDCIVTLSLALEEKKVKQIKLKKELTELKAKNEKLARDLPKYEEKVSEIERYVYGKEEKIHRSKRKLEEKQRELKQLIRIRIRQLIKYIFPITIVQPKSDVESSASDMVSALAEATHTTYIRDRWVYTDNSGELQHCIVAPSLPSSGNYSAYNVWVAQNKDAIPVPVSSNSDKLAVGVVAQNPAYNISAALTYTAQLVNVLAFYLDVRLPHKMFYSDFCSSCMSEHQFSRRVARLNANILHLCFTQNTNIETLYPLRTLHNILQLLDTNITDLGRQGPIEVDAQIANSLEEQLSNDLQTSEDSDSEEGDALPCEWEAVPHVQCPEVPAGPVVVPTTQMTSTQQASSMAGGLVTSAAASLASFWRGWTGR</sequence>
<dbReference type="GO" id="GO:0000423">
    <property type="term" value="P:mitophagy"/>
    <property type="evidence" value="ECO:0007669"/>
    <property type="project" value="TreeGrafter"/>
</dbReference>
<dbReference type="AlphaFoldDB" id="A0A8K0GGT6"/>
<dbReference type="PANTHER" id="PTHR13664">
    <property type="entry name" value="BECLIN 1-ASSOCIATED AUTOPHAGY-RELATED KEY REGULATOR"/>
    <property type="match status" value="1"/>
</dbReference>
<evidence type="ECO:0008006" key="6">
    <source>
        <dbReference type="Google" id="ProtNLM"/>
    </source>
</evidence>
<evidence type="ECO:0000256" key="2">
    <source>
        <dbReference type="SAM" id="Coils"/>
    </source>
</evidence>
<proteinExistence type="predicted"/>
<dbReference type="GO" id="GO:0097632">
    <property type="term" value="C:extrinsic component of phagophore assembly site membrane"/>
    <property type="evidence" value="ECO:0007669"/>
    <property type="project" value="TreeGrafter"/>
</dbReference>
<reference evidence="4" key="1">
    <citation type="submission" date="2019-08" db="EMBL/GenBank/DDBJ databases">
        <title>The genome of the North American firefly Photinus pyralis.</title>
        <authorList>
            <consortium name="Photinus pyralis genome working group"/>
            <person name="Fallon T.R."/>
            <person name="Sander Lower S.E."/>
            <person name="Weng J.-K."/>
        </authorList>
    </citation>
    <scope>NUCLEOTIDE SEQUENCE</scope>
    <source>
        <strain evidence="4">TRF0915ILg1</strain>
        <tissue evidence="4">Whole body</tissue>
    </source>
</reference>
<dbReference type="PANTHER" id="PTHR13664:SF0">
    <property type="entry name" value="BECLIN 1-ASSOCIATED AUTOPHAGY-RELATED KEY REGULATOR"/>
    <property type="match status" value="1"/>
</dbReference>
<organism evidence="4 5">
    <name type="scientific">Ignelater luminosus</name>
    <name type="common">Cucubano</name>
    <name type="synonym">Pyrophorus luminosus</name>
    <dbReference type="NCBI Taxonomy" id="2038154"/>
    <lineage>
        <taxon>Eukaryota</taxon>
        <taxon>Metazoa</taxon>
        <taxon>Ecdysozoa</taxon>
        <taxon>Arthropoda</taxon>
        <taxon>Hexapoda</taxon>
        <taxon>Insecta</taxon>
        <taxon>Pterygota</taxon>
        <taxon>Neoptera</taxon>
        <taxon>Endopterygota</taxon>
        <taxon>Coleoptera</taxon>
        <taxon>Polyphaga</taxon>
        <taxon>Elateriformia</taxon>
        <taxon>Elateroidea</taxon>
        <taxon>Elateridae</taxon>
        <taxon>Agrypninae</taxon>
        <taxon>Pyrophorini</taxon>
        <taxon>Ignelater</taxon>
    </lineage>
</organism>